<feature type="transmembrane region" description="Helical" evidence="11">
    <location>
        <begin position="434"/>
        <end position="455"/>
    </location>
</feature>
<evidence type="ECO:0000313" key="14">
    <source>
        <dbReference type="Proteomes" id="UP000074561"/>
    </source>
</evidence>
<dbReference type="STRING" id="279113.CPter91_3687"/>
<keyword evidence="7 11" id="KW-0862">Zinc</keyword>
<gene>
    <name evidence="13" type="primary">rseP</name>
    <name evidence="13" type="ORF">CPter91_3687</name>
</gene>
<dbReference type="PANTHER" id="PTHR42837">
    <property type="entry name" value="REGULATOR OF SIGMA-E PROTEASE RSEP"/>
    <property type="match status" value="1"/>
</dbReference>
<dbReference type="Pfam" id="PF17820">
    <property type="entry name" value="PDZ_6"/>
    <property type="match status" value="1"/>
</dbReference>
<evidence type="ECO:0000256" key="8">
    <source>
        <dbReference type="ARBA" id="ARBA00022989"/>
    </source>
</evidence>
<dbReference type="GO" id="GO:0016020">
    <property type="term" value="C:membrane"/>
    <property type="evidence" value="ECO:0007669"/>
    <property type="project" value="UniProtKB-SubCell"/>
</dbReference>
<dbReference type="SUPFAM" id="SSF50156">
    <property type="entry name" value="PDZ domain-like"/>
    <property type="match status" value="2"/>
</dbReference>
<evidence type="ECO:0000256" key="2">
    <source>
        <dbReference type="ARBA" id="ARBA00004141"/>
    </source>
</evidence>
<keyword evidence="6 11" id="KW-0378">Hydrolase</keyword>
<dbReference type="PANTHER" id="PTHR42837:SF2">
    <property type="entry name" value="MEMBRANE METALLOPROTEASE ARASP2, CHLOROPLASTIC-RELATED"/>
    <property type="match status" value="1"/>
</dbReference>
<proteinExistence type="inferred from homology"/>
<keyword evidence="11" id="KW-0479">Metal-binding</keyword>
<keyword evidence="9 11" id="KW-0482">Metalloprotease</keyword>
<dbReference type="GO" id="GO:0046872">
    <property type="term" value="F:metal ion binding"/>
    <property type="evidence" value="ECO:0007669"/>
    <property type="project" value="UniProtKB-KW"/>
</dbReference>
<feature type="transmembrane region" description="Helical" evidence="11">
    <location>
        <begin position="97"/>
        <end position="125"/>
    </location>
</feature>
<feature type="domain" description="PDZ" evidence="12">
    <location>
        <begin position="211"/>
        <end position="260"/>
    </location>
</feature>
<dbReference type="SMART" id="SM00228">
    <property type="entry name" value="PDZ"/>
    <property type="match status" value="2"/>
</dbReference>
<dbReference type="GO" id="GO:0004222">
    <property type="term" value="F:metalloendopeptidase activity"/>
    <property type="evidence" value="ECO:0007669"/>
    <property type="project" value="InterPro"/>
</dbReference>
<dbReference type="PATRIC" id="fig|279113.9.peg.3661"/>
<evidence type="ECO:0000256" key="10">
    <source>
        <dbReference type="ARBA" id="ARBA00023136"/>
    </source>
</evidence>
<dbReference type="KEGG" id="cpra:CPter91_3687"/>
<sequence>MAFLQTILAFVVALGSLVIIHELGHYWVARMCSVKVLRFSVGMGKIVWSRRFGPDQTEWAISILPLGGYVKMLDAREQDVSGISAQDMKREFTGQSVWRRIAIVAAGPLANFILAILLFAGLYTYGEMEPTPRVRAVPEQTAAYQAGLRGAELITAVNGEPVQTWNELRWKVMQAVVDKTPVKLDVRRSNPGPAGGNLLDTVNLPTTGLATKDLEGDYLGKLGIKLELGKPILDQVDADGPAMKAGLQAGDQITAINGVPTPDGEAFIAKVSVSPGKPLTLTGLRNGNPFTVDVTPEAQTSKDGTIGRIKVKLSSTMPEMVLSSSPPLQALVKGAKRTWDSSVLTLKMLGKMIVGEVSWKNITGPITIADYAGQTARIGAFSYLSFIAFISISLGVMNLLPIPVLDGGLLLYYSLEVLTGRPIPERVGAIAQRAGIGILMTLMMVAMFNDIVRLLF</sequence>
<evidence type="ECO:0000256" key="7">
    <source>
        <dbReference type="ARBA" id="ARBA00022833"/>
    </source>
</evidence>
<comment type="cofactor">
    <cofactor evidence="1 11">
        <name>Zn(2+)</name>
        <dbReference type="ChEBI" id="CHEBI:29105"/>
    </cofactor>
</comment>
<dbReference type="InterPro" id="IPR036034">
    <property type="entry name" value="PDZ_sf"/>
</dbReference>
<protein>
    <recommendedName>
        <fullName evidence="11">Zinc metalloprotease</fullName>
        <ecNumber evidence="11">3.4.24.-</ecNumber>
    </recommendedName>
</protein>
<accession>A0A127Q7G3</accession>
<keyword evidence="5 11" id="KW-0812">Transmembrane</keyword>
<feature type="transmembrane region" description="Helical" evidence="11">
    <location>
        <begin position="383"/>
        <end position="413"/>
    </location>
</feature>
<dbReference type="InterPro" id="IPR001478">
    <property type="entry name" value="PDZ"/>
</dbReference>
<evidence type="ECO:0000256" key="3">
    <source>
        <dbReference type="ARBA" id="ARBA00007931"/>
    </source>
</evidence>
<dbReference type="PROSITE" id="PS50106">
    <property type="entry name" value="PDZ"/>
    <property type="match status" value="1"/>
</dbReference>
<dbReference type="RefSeq" id="WP_061942271.1">
    <property type="nucleotide sequence ID" value="NZ_CP013234.1"/>
</dbReference>
<keyword evidence="8 11" id="KW-1133">Transmembrane helix</keyword>
<keyword evidence="4 13" id="KW-0645">Protease</keyword>
<dbReference type="Pfam" id="PF02163">
    <property type="entry name" value="Peptidase_M50"/>
    <property type="match status" value="1"/>
</dbReference>
<evidence type="ECO:0000256" key="5">
    <source>
        <dbReference type="ARBA" id="ARBA00022692"/>
    </source>
</evidence>
<dbReference type="EMBL" id="CP013234">
    <property type="protein sequence ID" value="AMP06008.1"/>
    <property type="molecule type" value="Genomic_DNA"/>
</dbReference>
<evidence type="ECO:0000256" key="6">
    <source>
        <dbReference type="ARBA" id="ARBA00022801"/>
    </source>
</evidence>
<evidence type="ECO:0000256" key="11">
    <source>
        <dbReference type="RuleBase" id="RU362031"/>
    </source>
</evidence>
<evidence type="ECO:0000256" key="4">
    <source>
        <dbReference type="ARBA" id="ARBA00022670"/>
    </source>
</evidence>
<comment type="subcellular location">
    <subcellularLocation>
        <location evidence="2">Membrane</location>
        <topology evidence="2">Multi-pass membrane protein</topology>
    </subcellularLocation>
</comment>
<evidence type="ECO:0000313" key="13">
    <source>
        <dbReference type="EMBL" id="AMP06008.1"/>
    </source>
</evidence>
<dbReference type="CDD" id="cd23081">
    <property type="entry name" value="cpPDZ_EcRseP-like"/>
    <property type="match status" value="1"/>
</dbReference>
<dbReference type="OrthoDB" id="9782003at2"/>
<organism evidence="13 14">
    <name type="scientific">Collimonas pratensis</name>
    <dbReference type="NCBI Taxonomy" id="279113"/>
    <lineage>
        <taxon>Bacteria</taxon>
        <taxon>Pseudomonadati</taxon>
        <taxon>Pseudomonadota</taxon>
        <taxon>Betaproteobacteria</taxon>
        <taxon>Burkholderiales</taxon>
        <taxon>Oxalobacteraceae</taxon>
        <taxon>Collimonas</taxon>
    </lineage>
</organism>
<dbReference type="Gene3D" id="2.30.42.10">
    <property type="match status" value="2"/>
</dbReference>
<keyword evidence="10 11" id="KW-0472">Membrane</keyword>
<feature type="transmembrane region" description="Helical" evidence="11">
    <location>
        <begin position="6"/>
        <end position="28"/>
    </location>
</feature>
<dbReference type="GO" id="GO:0006508">
    <property type="term" value="P:proteolysis"/>
    <property type="evidence" value="ECO:0007669"/>
    <property type="project" value="UniProtKB-KW"/>
</dbReference>
<name>A0A127Q7G3_9BURK</name>
<dbReference type="CDD" id="cd06163">
    <property type="entry name" value="S2P-M50_PDZ_RseP-like"/>
    <property type="match status" value="2"/>
</dbReference>
<dbReference type="NCBIfam" id="TIGR00054">
    <property type="entry name" value="RIP metalloprotease RseP"/>
    <property type="match status" value="1"/>
</dbReference>
<comment type="similarity">
    <text evidence="3 11">Belongs to the peptidase M50B family.</text>
</comment>
<evidence type="ECO:0000256" key="9">
    <source>
        <dbReference type="ARBA" id="ARBA00023049"/>
    </source>
</evidence>
<reference evidence="13 14" key="1">
    <citation type="submission" date="2015-11" db="EMBL/GenBank/DDBJ databases">
        <title>Exploring the genomic traits of fungus-feeding bacterial genus Collimonas.</title>
        <authorList>
            <person name="Song C."/>
            <person name="Schmidt R."/>
            <person name="de Jager V."/>
            <person name="Krzyzanowska D."/>
            <person name="Jongedijk E."/>
            <person name="Cankar K."/>
            <person name="Beekwilder J."/>
            <person name="van Veen A."/>
            <person name="de Boer W."/>
            <person name="van Veen J.A."/>
            <person name="Garbeva P."/>
        </authorList>
    </citation>
    <scope>NUCLEOTIDE SEQUENCE [LARGE SCALE GENOMIC DNA]</scope>
    <source>
        <strain evidence="13 14">Ter91</strain>
    </source>
</reference>
<dbReference type="Proteomes" id="UP000074561">
    <property type="component" value="Chromosome"/>
</dbReference>
<evidence type="ECO:0000256" key="1">
    <source>
        <dbReference type="ARBA" id="ARBA00001947"/>
    </source>
</evidence>
<dbReference type="InterPro" id="IPR004387">
    <property type="entry name" value="Pept_M50_Zn"/>
</dbReference>
<evidence type="ECO:0000259" key="12">
    <source>
        <dbReference type="PROSITE" id="PS50106"/>
    </source>
</evidence>
<dbReference type="EC" id="3.4.24.-" evidence="11"/>
<dbReference type="InterPro" id="IPR008915">
    <property type="entry name" value="Peptidase_M50"/>
</dbReference>
<dbReference type="InterPro" id="IPR041489">
    <property type="entry name" value="PDZ_6"/>
</dbReference>
<dbReference type="AlphaFoldDB" id="A0A127Q7G3"/>